<comment type="cofactor">
    <cofactor evidence="5">
        <name>Mg(2+)</name>
        <dbReference type="ChEBI" id="CHEBI:18420"/>
    </cofactor>
    <text evidence="5">Binds 1 Mg(2+) ion per subunit.</text>
</comment>
<dbReference type="InterPro" id="IPR013342">
    <property type="entry name" value="Mandelate_racemase_C"/>
</dbReference>
<accession>A0ABU9L3I7</accession>
<dbReference type="InterPro" id="IPR013341">
    <property type="entry name" value="Mandelate_racemase_N_dom"/>
</dbReference>
<proteinExistence type="inferred from homology"/>
<dbReference type="InterPro" id="IPR036849">
    <property type="entry name" value="Enolase-like_C_sf"/>
</dbReference>
<evidence type="ECO:0000313" key="8">
    <source>
        <dbReference type="Proteomes" id="UP001474120"/>
    </source>
</evidence>
<evidence type="ECO:0000256" key="5">
    <source>
        <dbReference type="RuleBase" id="RU366006"/>
    </source>
</evidence>
<name>A0ABU9L3I7_9FLAO</name>
<dbReference type="SUPFAM" id="SSF54826">
    <property type="entry name" value="Enolase N-terminal domain-like"/>
    <property type="match status" value="1"/>
</dbReference>
<gene>
    <name evidence="7" type="ORF">AABB81_13875</name>
</gene>
<protein>
    <recommendedName>
        <fullName evidence="5">Dipeptide epimerase</fullName>
        <ecNumber evidence="5">5.1.1.-</ecNumber>
    </recommendedName>
</protein>
<dbReference type="Pfam" id="PF13378">
    <property type="entry name" value="MR_MLE_C"/>
    <property type="match status" value="1"/>
</dbReference>
<dbReference type="SFLD" id="SFLDG00180">
    <property type="entry name" value="muconate_cycloisomerase"/>
    <property type="match status" value="1"/>
</dbReference>
<dbReference type="Gene3D" id="3.30.390.10">
    <property type="entry name" value="Enolase-like, N-terminal domain"/>
    <property type="match status" value="1"/>
</dbReference>
<dbReference type="EMBL" id="JBCDNA010000003">
    <property type="protein sequence ID" value="MEL4456993.1"/>
    <property type="molecule type" value="Genomic_DNA"/>
</dbReference>
<dbReference type="CDD" id="cd03319">
    <property type="entry name" value="L-Ala-DL-Glu_epimerase"/>
    <property type="match status" value="1"/>
</dbReference>
<dbReference type="InterPro" id="IPR034593">
    <property type="entry name" value="DgoD-like"/>
</dbReference>
<dbReference type="SFLD" id="SFLDS00001">
    <property type="entry name" value="Enolase"/>
    <property type="match status" value="1"/>
</dbReference>
<reference evidence="7 8" key="1">
    <citation type="submission" date="2024-04" db="EMBL/GenBank/DDBJ databases">
        <title>whole genome sequencing of Lutimonas vermicola strain IMCC1616.</title>
        <authorList>
            <person name="Bae S.S."/>
        </authorList>
    </citation>
    <scope>NUCLEOTIDE SEQUENCE [LARGE SCALE GENOMIC DNA]</scope>
    <source>
        <strain evidence="7 8">IMCC1616</strain>
    </source>
</reference>
<comment type="caution">
    <text evidence="7">The sequence shown here is derived from an EMBL/GenBank/DDBJ whole genome shotgun (WGS) entry which is preliminary data.</text>
</comment>
<dbReference type="RefSeq" id="WP_342161157.1">
    <property type="nucleotide sequence ID" value="NZ_JBCDNA010000003.1"/>
</dbReference>
<comment type="similarity">
    <text evidence="1 5">Belongs to the mandelate racemase/muconate lactonizing enzyme family.</text>
</comment>
<sequence>MKLVLRTYNLQLKHTFTISRQSFDSKKVLIVELKDGGYSGFGEASENPYYHQTLDTMIDDLSRVKNEIEYGLHETPEIFWGRMYPLLKENMFALCALDIAYHDLYTKKIGKKLYEYWNYSIDNNILTNFTIGIDKVDNMVLKMKETPWPIYKIKLGTQEDLNIIKALRKHTDAIFRIDANGAWEVEETLQNAVEFKKLGVEFLEQPLPAEDLDGIRYLFKHSALPIIADESCQIETDVDACFEMFHGVNVKLVKCGGLTPARRMLARARKLNMQTMLGCMTESSVGISAIAHLLPVLDYADMDGALLLRKDIASGVTIHKGEVFYSVAKGTGAALLNNKPITMIT</sequence>
<evidence type="ECO:0000313" key="7">
    <source>
        <dbReference type="EMBL" id="MEL4456993.1"/>
    </source>
</evidence>
<keyword evidence="8" id="KW-1185">Reference proteome</keyword>
<dbReference type="Proteomes" id="UP001474120">
    <property type="component" value="Unassembled WGS sequence"/>
</dbReference>
<keyword evidence="2 5" id="KW-0479">Metal-binding</keyword>
<dbReference type="SMART" id="SM00922">
    <property type="entry name" value="MR_MLE"/>
    <property type="match status" value="1"/>
</dbReference>
<dbReference type="InterPro" id="IPR034603">
    <property type="entry name" value="Dipeptide_epimerase"/>
</dbReference>
<dbReference type="Gene3D" id="3.20.20.120">
    <property type="entry name" value="Enolase-like C-terminal domain"/>
    <property type="match status" value="1"/>
</dbReference>
<dbReference type="Pfam" id="PF02746">
    <property type="entry name" value="MR_MLE_N"/>
    <property type="match status" value="1"/>
</dbReference>
<keyword evidence="3 5" id="KW-0460">Magnesium</keyword>
<evidence type="ECO:0000259" key="6">
    <source>
        <dbReference type="SMART" id="SM00922"/>
    </source>
</evidence>
<dbReference type="PANTHER" id="PTHR48080:SF3">
    <property type="entry name" value="ENOLASE SUPERFAMILY MEMBER DDB_G0284701"/>
    <property type="match status" value="1"/>
</dbReference>
<keyword evidence="4 5" id="KW-0413">Isomerase</keyword>
<evidence type="ECO:0000256" key="1">
    <source>
        <dbReference type="ARBA" id="ARBA00008031"/>
    </source>
</evidence>
<evidence type="ECO:0000256" key="3">
    <source>
        <dbReference type="ARBA" id="ARBA00022842"/>
    </source>
</evidence>
<dbReference type="InterPro" id="IPR029065">
    <property type="entry name" value="Enolase_C-like"/>
</dbReference>
<evidence type="ECO:0000256" key="4">
    <source>
        <dbReference type="ARBA" id="ARBA00023235"/>
    </source>
</evidence>
<dbReference type="EC" id="5.1.1.-" evidence="5"/>
<dbReference type="PANTHER" id="PTHR48080">
    <property type="entry name" value="D-GALACTONATE DEHYDRATASE-RELATED"/>
    <property type="match status" value="1"/>
</dbReference>
<dbReference type="SUPFAM" id="SSF51604">
    <property type="entry name" value="Enolase C-terminal domain-like"/>
    <property type="match status" value="1"/>
</dbReference>
<dbReference type="InterPro" id="IPR029017">
    <property type="entry name" value="Enolase-like_N"/>
</dbReference>
<feature type="domain" description="Mandelate racemase/muconate lactonizing enzyme C-terminal" evidence="6">
    <location>
        <begin position="136"/>
        <end position="225"/>
    </location>
</feature>
<organism evidence="7 8">
    <name type="scientific">Lutimonas vermicola</name>
    <dbReference type="NCBI Taxonomy" id="414288"/>
    <lineage>
        <taxon>Bacteria</taxon>
        <taxon>Pseudomonadati</taxon>
        <taxon>Bacteroidota</taxon>
        <taxon>Flavobacteriia</taxon>
        <taxon>Flavobacteriales</taxon>
        <taxon>Flavobacteriaceae</taxon>
        <taxon>Lutimonas</taxon>
    </lineage>
</organism>
<evidence type="ECO:0000256" key="2">
    <source>
        <dbReference type="ARBA" id="ARBA00022723"/>
    </source>
</evidence>